<evidence type="ECO:0000256" key="1">
    <source>
        <dbReference type="ARBA" id="ARBA00022723"/>
    </source>
</evidence>
<dbReference type="EMBL" id="BMAR01000001">
    <property type="protein sequence ID" value="GFR39737.1"/>
    <property type="molecule type" value="Genomic_DNA"/>
</dbReference>
<dbReference type="InterPro" id="IPR001841">
    <property type="entry name" value="Znf_RING"/>
</dbReference>
<dbReference type="InterPro" id="IPR017907">
    <property type="entry name" value="Znf_RING_CS"/>
</dbReference>
<comment type="caution">
    <text evidence="8">The sequence shown here is derived from an EMBL/GenBank/DDBJ whole genome shotgun (WGS) entry which is preliminary data.</text>
</comment>
<keyword evidence="9" id="KW-1185">Reference proteome</keyword>
<evidence type="ECO:0000313" key="8">
    <source>
        <dbReference type="EMBL" id="GFR39737.1"/>
    </source>
</evidence>
<gene>
    <name evidence="8" type="ORF">Agub_g219</name>
</gene>
<keyword evidence="1" id="KW-0479">Metal-binding</keyword>
<sequence length="1397" mass="139613">AGTSGARLEELQHWPLLPALGSRSGCGVLLPVRHSRLLFCLPPSAPAGKEAKGPSGGGGGGGVSGGGAAAPEVSGAAAAAGPVPALDDLAPSLPAPWNWLSPALHGIGCPLLDPRFTSVVSRHCGPHPEDLPPRSLAEAAAVAATGASPASLTRGSAATAAAAACAALVSRMRLCDAAVGGSLPVRCEAAWDDRTRAAVLGLLAETTPTTLDPADLIFLRRLPIYPTHAGGYTALEGPLAPPPPPPSVGSAAADVPAAAGAPATTGGTGGGGAGGAGGAGGGIAVEGGAVVCSSELLQLVPGLAASLPSSVPQRLLLPQPGASRLYSLLNISSLTPATFLASIALPHLPALPDTLQASLLTYLQTNWTRLRSEEGLLAALRDTAFVLTADGTTKRPGELYDPDQPLFAAAFLGCPVFPREQFAFPAWLAVLRDVGLQATVTPAAFLAAAEAVAARATALHMTLPYEGIPEEGASLEDPFLSGGAPEVPPPVAAARARLLQAADMLVSHLTSSASSSSSSLLAAVGAAGRGAAAGGAGGGAGQSLAGAGREWWGSLAKVAFVPAQLGLPGSRRARQVLTRYSDAAAAADWPLVWSVLPVVAAERQPAAGLGQGQLRLRSPPPFAAMLAHLRRVGADCGEEALGGWPASAGSVEEAFKAVLQYLDREGVAGGKAAQLRDVAFVPVARGTLLAPPRRLYVRLKEDLAPFAFEVPPSLASFTPLLKSLGAQDEPRAQDLLDSLHALAASAGGAPLSPNQRHAVLRLLALLAGPTAGGAAGVGAAAGGAGVVAAGGAGGMGGVGRSAADLAYLNAARRERRLLVLAADGRLVPAHTAVSVGEGGGGGGGSSAGRLLGRLDPRALTLAHPLLPEGVAGWLGCMRLGEVAEERLDPGHCLEPVEQIQGLTLRDARALLASPAFISACHALLRTHAPLLRGLTATASSLTRGSLHELAATLRSAASRLTFVRSLRTTAVLRSSGAPLSPDAEASRAVFDFVESSPTPTSAHPSAAPQHTASSLGRIYIAEPPSHLPVSWLLSSVVSRVLGSPVVLPLQPLFTTPPAELPQLQPVLLPGGFDAGMETAAQAGTPGAPLLPADVALLQLKPLRRYVAGEVVAYQRTAEMTTTAAAEGGGVAAAAAAAAAERRAAGGDAVASGSNSSSSSSSSSSTSSTSMCYGRVAAHCAASEGAGVHRVQVEVEPGVVRQLLSTQVFCFRSPSGEAAAQDTAAAVATSPAMPAPTTATMPSGGGSQTSPAAASTPSSTTATATAPHAAAAAAVDAAGGPVRASEMVAAVRDVLAAAGLPLEAGAGQLMGRVAALQEELEAAQEQLAQAKREAASSAADAESARGAWQCKICFSRDVDAAFTGCGHLICARCAAASGSSRCPVCRKPSQQLLRLYRA</sequence>
<keyword evidence="2 4" id="KW-0863">Zinc-finger</keyword>
<dbReference type="PANTHER" id="PTHR15600">
    <property type="entry name" value="SACSIN"/>
    <property type="match status" value="1"/>
</dbReference>
<evidence type="ECO:0000259" key="7">
    <source>
        <dbReference type="PROSITE" id="PS50089"/>
    </source>
</evidence>
<dbReference type="PROSITE" id="PS00518">
    <property type="entry name" value="ZF_RING_1"/>
    <property type="match status" value="1"/>
</dbReference>
<evidence type="ECO:0000256" key="6">
    <source>
        <dbReference type="SAM" id="MobiDB-lite"/>
    </source>
</evidence>
<feature type="region of interest" description="Disordered" evidence="6">
    <location>
        <begin position="1221"/>
        <end position="1264"/>
    </location>
</feature>
<feature type="region of interest" description="Disordered" evidence="6">
    <location>
        <begin position="1147"/>
        <end position="1167"/>
    </location>
</feature>
<feature type="region of interest" description="Disordered" evidence="6">
    <location>
        <begin position="47"/>
        <end position="70"/>
    </location>
</feature>
<dbReference type="InterPro" id="IPR052972">
    <property type="entry name" value="Sacsin_chaperone_reg"/>
</dbReference>
<evidence type="ECO:0000256" key="2">
    <source>
        <dbReference type="ARBA" id="ARBA00022771"/>
    </source>
</evidence>
<dbReference type="GO" id="GO:0008270">
    <property type="term" value="F:zinc ion binding"/>
    <property type="evidence" value="ECO:0007669"/>
    <property type="project" value="UniProtKB-KW"/>
</dbReference>
<evidence type="ECO:0000256" key="5">
    <source>
        <dbReference type="SAM" id="Coils"/>
    </source>
</evidence>
<dbReference type="PANTHER" id="PTHR15600:SF42">
    <property type="entry name" value="SACSIN"/>
    <property type="match status" value="1"/>
</dbReference>
<feature type="compositionally biased region" description="Gly residues" evidence="6">
    <location>
        <begin position="54"/>
        <end position="68"/>
    </location>
</feature>
<feature type="region of interest" description="Disordered" evidence="6">
    <location>
        <begin position="238"/>
        <end position="264"/>
    </location>
</feature>
<name>A0AAD3DFE4_9CHLO</name>
<dbReference type="Pfam" id="PF13920">
    <property type="entry name" value="zf-C3HC4_3"/>
    <property type="match status" value="1"/>
</dbReference>
<dbReference type="InterPro" id="IPR013083">
    <property type="entry name" value="Znf_RING/FYVE/PHD"/>
</dbReference>
<dbReference type="GO" id="GO:0030544">
    <property type="term" value="F:Hsp70 protein binding"/>
    <property type="evidence" value="ECO:0007669"/>
    <property type="project" value="TreeGrafter"/>
</dbReference>
<feature type="compositionally biased region" description="Low complexity" evidence="6">
    <location>
        <begin position="248"/>
        <end position="264"/>
    </location>
</feature>
<dbReference type="Gene3D" id="3.30.40.10">
    <property type="entry name" value="Zinc/RING finger domain, C3HC4 (zinc finger)"/>
    <property type="match status" value="1"/>
</dbReference>
<organism evidence="8 9">
    <name type="scientific">Astrephomene gubernaculifera</name>
    <dbReference type="NCBI Taxonomy" id="47775"/>
    <lineage>
        <taxon>Eukaryota</taxon>
        <taxon>Viridiplantae</taxon>
        <taxon>Chlorophyta</taxon>
        <taxon>core chlorophytes</taxon>
        <taxon>Chlorophyceae</taxon>
        <taxon>CS clade</taxon>
        <taxon>Chlamydomonadales</taxon>
        <taxon>Astrephomenaceae</taxon>
        <taxon>Astrephomene</taxon>
    </lineage>
</organism>
<evidence type="ECO:0000256" key="4">
    <source>
        <dbReference type="PROSITE-ProRule" id="PRU00175"/>
    </source>
</evidence>
<keyword evidence="3" id="KW-0862">Zinc</keyword>
<evidence type="ECO:0000256" key="3">
    <source>
        <dbReference type="ARBA" id="ARBA00022833"/>
    </source>
</evidence>
<feature type="coiled-coil region" evidence="5">
    <location>
        <begin position="1305"/>
        <end position="1339"/>
    </location>
</feature>
<dbReference type="SMART" id="SM00184">
    <property type="entry name" value="RING"/>
    <property type="match status" value="1"/>
</dbReference>
<keyword evidence="5" id="KW-0175">Coiled coil</keyword>
<dbReference type="SUPFAM" id="SSF57850">
    <property type="entry name" value="RING/U-box"/>
    <property type="match status" value="1"/>
</dbReference>
<evidence type="ECO:0000313" key="9">
    <source>
        <dbReference type="Proteomes" id="UP001054857"/>
    </source>
</evidence>
<proteinExistence type="predicted"/>
<dbReference type="Proteomes" id="UP001054857">
    <property type="component" value="Unassembled WGS sequence"/>
</dbReference>
<feature type="domain" description="RING-type" evidence="7">
    <location>
        <begin position="1349"/>
        <end position="1385"/>
    </location>
</feature>
<dbReference type="PROSITE" id="PS50089">
    <property type="entry name" value="ZF_RING_2"/>
    <property type="match status" value="1"/>
</dbReference>
<accession>A0AAD3DFE4</accession>
<feature type="non-terminal residue" evidence="8">
    <location>
        <position position="1397"/>
    </location>
</feature>
<reference evidence="8 9" key="1">
    <citation type="journal article" date="2021" name="Sci. Rep.">
        <title>Genome sequencing of the multicellular alga Astrephomene provides insights into convergent evolution of germ-soma differentiation.</title>
        <authorList>
            <person name="Yamashita S."/>
            <person name="Yamamoto K."/>
            <person name="Matsuzaki R."/>
            <person name="Suzuki S."/>
            <person name="Yamaguchi H."/>
            <person name="Hirooka S."/>
            <person name="Minakuchi Y."/>
            <person name="Miyagishima S."/>
            <person name="Kawachi M."/>
            <person name="Toyoda A."/>
            <person name="Nozaki H."/>
        </authorList>
    </citation>
    <scope>NUCLEOTIDE SEQUENCE [LARGE SCALE GENOMIC DNA]</scope>
    <source>
        <strain evidence="8 9">NIES-4017</strain>
    </source>
</reference>
<protein>
    <recommendedName>
        <fullName evidence="7">RING-type domain-containing protein</fullName>
    </recommendedName>
</protein>